<dbReference type="GO" id="GO:0006355">
    <property type="term" value="P:regulation of DNA-templated transcription"/>
    <property type="evidence" value="ECO:0007669"/>
    <property type="project" value="TreeGrafter"/>
</dbReference>
<dbReference type="InterPro" id="IPR039420">
    <property type="entry name" value="WalR-like"/>
</dbReference>
<dbReference type="PANTHER" id="PTHR48111:SF1">
    <property type="entry name" value="TWO-COMPONENT RESPONSE REGULATOR ORR33"/>
    <property type="match status" value="1"/>
</dbReference>
<evidence type="ECO:0000256" key="6">
    <source>
        <dbReference type="PROSITE-ProRule" id="PRU00169"/>
    </source>
</evidence>
<evidence type="ECO:0000256" key="3">
    <source>
        <dbReference type="ARBA" id="ARBA00023015"/>
    </source>
</evidence>
<proteinExistence type="predicted"/>
<feature type="domain" description="FHA" evidence="8">
    <location>
        <begin position="332"/>
        <end position="381"/>
    </location>
</feature>
<dbReference type="Pfam" id="PF14332">
    <property type="entry name" value="DUF4388"/>
    <property type="match status" value="1"/>
</dbReference>
<dbReference type="InterPro" id="IPR001789">
    <property type="entry name" value="Sig_transdc_resp-reg_receiver"/>
</dbReference>
<evidence type="ECO:0000259" key="8">
    <source>
        <dbReference type="PROSITE" id="PS50006"/>
    </source>
</evidence>
<dbReference type="EMBL" id="CADCWH010000077">
    <property type="protein sequence ID" value="CAA9545790.1"/>
    <property type="molecule type" value="Genomic_DNA"/>
</dbReference>
<feature type="modified residue" description="4-aspartylphosphate" evidence="6">
    <location>
        <position position="56"/>
    </location>
</feature>
<evidence type="ECO:0000256" key="1">
    <source>
        <dbReference type="ARBA" id="ARBA00022553"/>
    </source>
</evidence>
<evidence type="ECO:0000256" key="7">
    <source>
        <dbReference type="SAM" id="MobiDB-lite"/>
    </source>
</evidence>
<dbReference type="AlphaFoldDB" id="A0A6J4UCQ5"/>
<dbReference type="SUPFAM" id="SSF49879">
    <property type="entry name" value="SMAD/FHA domain"/>
    <property type="match status" value="1"/>
</dbReference>
<keyword evidence="3" id="KW-0805">Transcription regulation</keyword>
<dbReference type="InterPro" id="IPR011006">
    <property type="entry name" value="CheY-like_superfamily"/>
</dbReference>
<keyword evidence="4" id="KW-0238">DNA-binding</keyword>
<dbReference type="InterPro" id="IPR008984">
    <property type="entry name" value="SMAD_FHA_dom_sf"/>
</dbReference>
<dbReference type="CDD" id="cd00060">
    <property type="entry name" value="FHA"/>
    <property type="match status" value="1"/>
</dbReference>
<keyword evidence="10" id="KW-0456">Lyase</keyword>
<dbReference type="Pfam" id="PF00072">
    <property type="entry name" value="Response_reg"/>
    <property type="match status" value="1"/>
</dbReference>
<dbReference type="Gene3D" id="3.40.50.2300">
    <property type="match status" value="1"/>
</dbReference>
<gene>
    <name evidence="10" type="ORF">AVDCRST_MAG70-497</name>
</gene>
<evidence type="ECO:0000256" key="4">
    <source>
        <dbReference type="ARBA" id="ARBA00023125"/>
    </source>
</evidence>
<dbReference type="InterPro" id="IPR000253">
    <property type="entry name" value="FHA_dom"/>
</dbReference>
<organism evidence="10">
    <name type="scientific">uncultured Thermomicrobiales bacterium</name>
    <dbReference type="NCBI Taxonomy" id="1645740"/>
    <lineage>
        <taxon>Bacteria</taxon>
        <taxon>Pseudomonadati</taxon>
        <taxon>Thermomicrobiota</taxon>
        <taxon>Thermomicrobia</taxon>
        <taxon>Thermomicrobiales</taxon>
        <taxon>environmental samples</taxon>
    </lineage>
</organism>
<dbReference type="Pfam" id="PF00498">
    <property type="entry name" value="FHA"/>
    <property type="match status" value="1"/>
</dbReference>
<dbReference type="PROSITE" id="PS50006">
    <property type="entry name" value="FHA_DOMAIN"/>
    <property type="match status" value="1"/>
</dbReference>
<feature type="domain" description="Response regulatory" evidence="9">
    <location>
        <begin position="7"/>
        <end position="123"/>
    </location>
</feature>
<dbReference type="SMART" id="SM00448">
    <property type="entry name" value="REC"/>
    <property type="match status" value="1"/>
</dbReference>
<keyword evidence="2" id="KW-0902">Two-component regulatory system</keyword>
<dbReference type="FunFam" id="3.40.50.2300:FF:000001">
    <property type="entry name" value="DNA-binding response regulator PhoB"/>
    <property type="match status" value="1"/>
</dbReference>
<dbReference type="GO" id="GO:0000976">
    <property type="term" value="F:transcription cis-regulatory region binding"/>
    <property type="evidence" value="ECO:0007669"/>
    <property type="project" value="TreeGrafter"/>
</dbReference>
<dbReference type="GO" id="GO:0005829">
    <property type="term" value="C:cytosol"/>
    <property type="evidence" value="ECO:0007669"/>
    <property type="project" value="TreeGrafter"/>
</dbReference>
<dbReference type="PANTHER" id="PTHR48111">
    <property type="entry name" value="REGULATOR OF RPOS"/>
    <property type="match status" value="1"/>
</dbReference>
<reference evidence="10" key="1">
    <citation type="submission" date="2020-02" db="EMBL/GenBank/DDBJ databases">
        <authorList>
            <person name="Meier V. D."/>
        </authorList>
    </citation>
    <scope>NUCLEOTIDE SEQUENCE</scope>
    <source>
        <strain evidence="10">AVDCRST_MAG70</strain>
    </source>
</reference>
<evidence type="ECO:0000313" key="10">
    <source>
        <dbReference type="EMBL" id="CAA9545790.1"/>
    </source>
</evidence>
<sequence>MAEASARILVVDDDADIRNLLRARLEARHYRVHVAENGEAALAAIALDHPDLVITDWMMPGVDGRGLLQAVRDDPATVSIPVILLTARGTLDDHSDVVEAGADDYLAKPIEFRELFARINALLNPSHPRRGPVSPVRELDDATGFIVGVPLATVLQMVQMDNRTCRLDIVSPDGVGRLDCHGGQLIDASTGDLRGEEAAYRILGWRASRIAIRSMDGPIGEPTIRVALAHLLIEAVRQEDERGRAAPPRQAASMSTRPTVSHHGQSHPDQAEKTTESIPGHSRSVRPAQAEAERTEEPRPIREIIDVTPAHRLVFSSGPRRGETFALTKAVTSVGRSPDNDIVVDSAEVSRHHARLEYTHQGLTVIDVGSTNGTWVKGESVRSNHVRVGDEIVFGTTKATILGIDDPA</sequence>
<feature type="compositionally biased region" description="Basic and acidic residues" evidence="7">
    <location>
        <begin position="291"/>
        <end position="303"/>
    </location>
</feature>
<dbReference type="GO" id="GO:0004016">
    <property type="term" value="F:adenylate cyclase activity"/>
    <property type="evidence" value="ECO:0007669"/>
    <property type="project" value="UniProtKB-EC"/>
</dbReference>
<evidence type="ECO:0000259" key="9">
    <source>
        <dbReference type="PROSITE" id="PS50110"/>
    </source>
</evidence>
<name>A0A6J4UCQ5_9BACT</name>
<dbReference type="GO" id="GO:0032993">
    <property type="term" value="C:protein-DNA complex"/>
    <property type="evidence" value="ECO:0007669"/>
    <property type="project" value="TreeGrafter"/>
</dbReference>
<dbReference type="InterPro" id="IPR025497">
    <property type="entry name" value="PatA-like_N"/>
</dbReference>
<keyword evidence="1 6" id="KW-0597">Phosphoprotein</keyword>
<evidence type="ECO:0000256" key="2">
    <source>
        <dbReference type="ARBA" id="ARBA00023012"/>
    </source>
</evidence>
<evidence type="ECO:0000256" key="5">
    <source>
        <dbReference type="ARBA" id="ARBA00023163"/>
    </source>
</evidence>
<dbReference type="PROSITE" id="PS50110">
    <property type="entry name" value="RESPONSE_REGULATORY"/>
    <property type="match status" value="1"/>
</dbReference>
<keyword evidence="5" id="KW-0804">Transcription</keyword>
<dbReference type="EC" id="4.6.1.1" evidence="10"/>
<dbReference type="Gene3D" id="2.60.200.20">
    <property type="match status" value="1"/>
</dbReference>
<dbReference type="CDD" id="cd17574">
    <property type="entry name" value="REC_OmpR"/>
    <property type="match status" value="1"/>
</dbReference>
<feature type="compositionally biased region" description="Polar residues" evidence="7">
    <location>
        <begin position="252"/>
        <end position="263"/>
    </location>
</feature>
<dbReference type="SMART" id="SM00240">
    <property type="entry name" value="FHA"/>
    <property type="match status" value="1"/>
</dbReference>
<accession>A0A6J4UCQ5</accession>
<protein>
    <submittedName>
        <fullName evidence="10">Adenylate cyclase</fullName>
        <ecNumber evidence="10">4.6.1.1</ecNumber>
    </submittedName>
</protein>
<feature type="region of interest" description="Disordered" evidence="7">
    <location>
        <begin position="239"/>
        <end position="303"/>
    </location>
</feature>
<dbReference type="GO" id="GO:0000156">
    <property type="term" value="F:phosphorelay response regulator activity"/>
    <property type="evidence" value="ECO:0007669"/>
    <property type="project" value="TreeGrafter"/>
</dbReference>
<dbReference type="SUPFAM" id="SSF52172">
    <property type="entry name" value="CheY-like"/>
    <property type="match status" value="1"/>
</dbReference>